<evidence type="ECO:0000256" key="15">
    <source>
        <dbReference type="ARBA" id="ARBA00022989"/>
    </source>
</evidence>
<dbReference type="Gene3D" id="3.40.50.1440">
    <property type="entry name" value="Tubulin/FtsZ, GTPase domain"/>
    <property type="match status" value="1"/>
</dbReference>
<dbReference type="GO" id="GO:0097435">
    <property type="term" value="P:supramolecular fiber organization"/>
    <property type="evidence" value="ECO:0007669"/>
    <property type="project" value="UniProtKB-ARBA"/>
</dbReference>
<dbReference type="SUPFAM" id="SSF52490">
    <property type="entry name" value="Tubulin nucleotide-binding domain-like"/>
    <property type="match status" value="1"/>
</dbReference>
<evidence type="ECO:0000256" key="14">
    <source>
        <dbReference type="ARBA" id="ARBA00022842"/>
    </source>
</evidence>
<keyword evidence="8" id="KW-0963">Cytoplasm</keyword>
<evidence type="ECO:0000256" key="16">
    <source>
        <dbReference type="ARBA" id="ARBA00023134"/>
    </source>
</evidence>
<comment type="caution">
    <text evidence="27">The sequence shown here is derived from an EMBL/GenBank/DDBJ whole genome shotgun (WGS) entry which is preliminary data.</text>
</comment>
<comment type="similarity">
    <text evidence="5">Belongs to the alkaline ceramidase family.</text>
</comment>
<evidence type="ECO:0000259" key="26">
    <source>
        <dbReference type="SMART" id="SM00865"/>
    </source>
</evidence>
<dbReference type="InterPro" id="IPR000217">
    <property type="entry name" value="Tubulin"/>
</dbReference>
<dbReference type="GO" id="GO:0016811">
    <property type="term" value="F:hydrolase activity, acting on carbon-nitrogen (but not peptide) bonds, in linear amides"/>
    <property type="evidence" value="ECO:0007669"/>
    <property type="project" value="InterPro"/>
</dbReference>
<comment type="similarity">
    <text evidence="4">Belongs to the tubulin family.</text>
</comment>
<dbReference type="GO" id="GO:0003924">
    <property type="term" value="F:GTPase activity"/>
    <property type="evidence" value="ECO:0007669"/>
    <property type="project" value="InterPro"/>
</dbReference>
<comment type="subunit">
    <text evidence="6">Dimer of alpha and beta chains. A typical microtubule is a hollow water-filled tube with an outer diameter of 25 nm and an inner diameter of 15 nM. Alpha-beta heterodimers associate head-to-tail to form protofilaments running lengthwise along the microtubule wall with the beta-tubulin subunit facing the microtubule plus end conferring a structural polarity. Microtubules usually have 13 protofilaments but different protofilament numbers can be found in some organisms and specialized cells.</text>
</comment>
<reference evidence="27" key="2">
    <citation type="submission" date="2020-08" db="EMBL/GenBank/DDBJ databases">
        <title>Draft Genome Sequence of Cumin Blight Pathogen Alternaria burnsii.</title>
        <authorList>
            <person name="Feng Z."/>
        </authorList>
    </citation>
    <scope>NUCLEOTIDE SEQUENCE</scope>
    <source>
        <strain evidence="27">CBS107.38</strain>
    </source>
</reference>
<evidence type="ECO:0000256" key="3">
    <source>
        <dbReference type="ARBA" id="ARBA00004245"/>
    </source>
</evidence>
<feature type="transmembrane region" description="Helical" evidence="24">
    <location>
        <begin position="253"/>
        <end position="273"/>
    </location>
</feature>
<evidence type="ECO:0000256" key="1">
    <source>
        <dbReference type="ARBA" id="ARBA00001946"/>
    </source>
</evidence>
<keyword evidence="28" id="KW-1185">Reference proteome</keyword>
<dbReference type="Pfam" id="PF03953">
    <property type="entry name" value="Tubulin_C"/>
    <property type="match status" value="1"/>
</dbReference>
<comment type="cofactor">
    <cofactor evidence="22">
        <name>Zn(2+)</name>
        <dbReference type="ChEBI" id="CHEBI:29105"/>
    </cofactor>
</comment>
<evidence type="ECO:0000256" key="23">
    <source>
        <dbReference type="SAM" id="MobiDB-lite"/>
    </source>
</evidence>
<evidence type="ECO:0000256" key="9">
    <source>
        <dbReference type="ARBA" id="ARBA00022692"/>
    </source>
</evidence>
<keyword evidence="13" id="KW-0378">Hydrolase</keyword>
<feature type="compositionally biased region" description="Acidic residues" evidence="23">
    <location>
        <begin position="850"/>
        <end position="865"/>
    </location>
</feature>
<protein>
    <recommendedName>
        <fullName evidence="7">Tubulin beta chain</fullName>
    </recommendedName>
    <alternativeName>
        <fullName evidence="19">Beta-tubulin</fullName>
    </alternativeName>
</protein>
<evidence type="ECO:0000256" key="24">
    <source>
        <dbReference type="SAM" id="Phobius"/>
    </source>
</evidence>
<evidence type="ECO:0000256" key="13">
    <source>
        <dbReference type="ARBA" id="ARBA00022801"/>
    </source>
</evidence>
<keyword evidence="14" id="KW-0460">Magnesium</keyword>
<feature type="transmembrane region" description="Helical" evidence="24">
    <location>
        <begin position="21"/>
        <end position="43"/>
    </location>
</feature>
<dbReference type="InterPro" id="IPR037103">
    <property type="entry name" value="Tubulin/FtsZ-like_C"/>
</dbReference>
<evidence type="ECO:0000256" key="6">
    <source>
        <dbReference type="ARBA" id="ARBA00011747"/>
    </source>
</evidence>
<feature type="region of interest" description="Disordered" evidence="23">
    <location>
        <begin position="842"/>
        <end position="865"/>
    </location>
</feature>
<dbReference type="PANTHER" id="PTHR11588">
    <property type="entry name" value="TUBULIN"/>
    <property type="match status" value="1"/>
</dbReference>
<feature type="non-terminal residue" evidence="27">
    <location>
        <position position="1"/>
    </location>
</feature>
<keyword evidence="12" id="KW-0547">Nucleotide-binding</keyword>
<keyword evidence="10" id="KW-0493">Microtubule</keyword>
<accession>A0A8H7EFN4</accession>
<dbReference type="GO" id="GO:0005200">
    <property type="term" value="F:structural constituent of cytoskeleton"/>
    <property type="evidence" value="ECO:0007669"/>
    <property type="project" value="InterPro"/>
</dbReference>
<dbReference type="GO" id="GO:0005525">
    <property type="term" value="F:GTP binding"/>
    <property type="evidence" value="ECO:0007669"/>
    <property type="project" value="UniProtKB-KW"/>
</dbReference>
<dbReference type="RefSeq" id="XP_038787078.1">
    <property type="nucleotide sequence ID" value="XM_038930128.1"/>
</dbReference>
<dbReference type="FunFam" id="3.40.50.1440:FF:000009">
    <property type="entry name" value="Tubulin beta chain"/>
    <property type="match status" value="1"/>
</dbReference>
<evidence type="ECO:0000256" key="4">
    <source>
        <dbReference type="ARBA" id="ARBA00009636"/>
    </source>
</evidence>
<evidence type="ECO:0000256" key="12">
    <source>
        <dbReference type="ARBA" id="ARBA00022741"/>
    </source>
</evidence>
<evidence type="ECO:0000256" key="19">
    <source>
        <dbReference type="ARBA" id="ARBA00030446"/>
    </source>
</evidence>
<dbReference type="GO" id="GO:0007052">
    <property type="term" value="P:mitotic spindle organization"/>
    <property type="evidence" value="ECO:0007669"/>
    <property type="project" value="UniProtKB-ARBA"/>
</dbReference>
<keyword evidence="22" id="KW-0862">Zinc</keyword>
<evidence type="ECO:0000256" key="2">
    <source>
        <dbReference type="ARBA" id="ARBA00004141"/>
    </source>
</evidence>
<dbReference type="Gene3D" id="3.30.1330.20">
    <property type="entry name" value="Tubulin/FtsZ, C-terminal domain"/>
    <property type="match status" value="1"/>
</dbReference>
<feature type="domain" description="Tubulin/FtsZ GTPase" evidence="25">
    <location>
        <begin position="465"/>
        <end position="662"/>
    </location>
</feature>
<dbReference type="InterPro" id="IPR036525">
    <property type="entry name" value="Tubulin/FtsZ_GTPase_sf"/>
</dbReference>
<dbReference type="GO" id="GO:0016020">
    <property type="term" value="C:membrane"/>
    <property type="evidence" value="ECO:0007669"/>
    <property type="project" value="UniProtKB-SubCell"/>
</dbReference>
<dbReference type="Gene3D" id="1.10.287.600">
    <property type="entry name" value="Helix hairpin bin"/>
    <property type="match status" value="1"/>
</dbReference>
<dbReference type="GO" id="GO:0046872">
    <property type="term" value="F:metal ion binding"/>
    <property type="evidence" value="ECO:0007669"/>
    <property type="project" value="UniProtKB-KW"/>
</dbReference>
<evidence type="ECO:0000259" key="25">
    <source>
        <dbReference type="SMART" id="SM00864"/>
    </source>
</evidence>
<sequence>FPSAKSGTRYKLDIVFEHLQFPVFVLFPFPLYSLSGGRMAAFLSRLPSIPYPPEQDGWFSPVTSTLDWCEENYVVTQYSAEIINTLTNLLFMYLAAKGIRNCLKNGHDTVFLVAFVGYLLVGTGSFLFHATLKYPMQLVDELSMIYTTCLMNFATFSYGKSRLYSTVLAVGLVSLAVFITLYYHYLQDPTFHQNAYALLTAIVLFRAMYVMEVNIRPRFRSKEREAANPRPHRGVKAVQEREDVRDQEILSTMWKMIAFGLSIFLGGFAVWSLDNEYCSKLIQWRREIGMPWGFVLEGHGWWHLMTGTGAYYYIVWGVWLRHCLNYRQDEYELDWPNFWTMPQVIKRQEALNRGHRSLTHSPLLLLLLSTPAPPAPSTSHNPARRTFSSALPINLIPQPPTCVRLDKREQQRTTANNSSVQQVHLQTGQCGNQIGAAFWQTISGEHGLDGSGVYNGTSDLQLERMNVYFNEASNNKFVPRAVLVDLEPGTMDAVRAGPFGQLFRPDNFVFGQSGAGNNWAKGHYTEGAELVDQVLDVVRREAEGCDCLQGFQITHSLGGGTGAGMGTLLISKIREEFPDRMMATYSVVPSPKVSDTVVEPYNATLSIHQLVENSDETFCIDNEALYDICMRTLKLNNPSYGDLNHLVSAVMSGVTTCLRFPGQLNSDLRKLAVNMVPFPRLHFFMVGFAPLTSRGAHSFRAVTVPELTQQMFDPKNMMAASDFRNGRYLTCSAYFRGKVSMKEVEDQMRNVQNKNSSYFVEWIPNNVQTALCSIPPRGLKMSSTFVGNSTSIQELFKRVGDQFTAMFRRKAFLHWYTGEGMDEMEFTEAESNMNDLVSEYQQYQEASVSEGEDEYDEEAPLEAEE</sequence>
<dbReference type="FunFam" id="1.10.287.600:FF:000003">
    <property type="entry name" value="Tubulin beta chain"/>
    <property type="match status" value="1"/>
</dbReference>
<gene>
    <name evidence="27" type="ORF">GT037_005081</name>
</gene>
<feature type="binding site" evidence="22">
    <location>
        <position position="129"/>
    </location>
    <ligand>
        <name>Zn(2+)</name>
        <dbReference type="ChEBI" id="CHEBI:29105"/>
        <note>catalytic</note>
    </ligand>
</feature>
<dbReference type="InterPro" id="IPR023123">
    <property type="entry name" value="Tubulin_C"/>
</dbReference>
<dbReference type="PROSITE" id="PS00227">
    <property type="entry name" value="TUBULIN"/>
    <property type="match status" value="1"/>
</dbReference>
<feature type="transmembrane region" description="Helical" evidence="24">
    <location>
        <begin position="108"/>
        <end position="130"/>
    </location>
</feature>
<evidence type="ECO:0000256" key="5">
    <source>
        <dbReference type="ARBA" id="ARBA00009780"/>
    </source>
</evidence>
<dbReference type="InterPro" id="IPR018316">
    <property type="entry name" value="Tubulin/FtsZ_2-layer-sand-dom"/>
</dbReference>
<dbReference type="SMART" id="SM00864">
    <property type="entry name" value="Tubulin"/>
    <property type="match status" value="1"/>
</dbReference>
<feature type="binding site" evidence="22">
    <location>
        <position position="299"/>
    </location>
    <ligand>
        <name>Zn(2+)</name>
        <dbReference type="ChEBI" id="CHEBI:29105"/>
        <note>catalytic</note>
    </ligand>
</feature>
<feature type="binding site" evidence="22">
    <location>
        <position position="303"/>
    </location>
    <ligand>
        <name>Zn(2+)</name>
        <dbReference type="ChEBI" id="CHEBI:29105"/>
        <note>catalytic</note>
    </ligand>
</feature>
<keyword evidence="21" id="KW-0106">Calcium</keyword>
<evidence type="ECO:0000256" key="17">
    <source>
        <dbReference type="ARBA" id="ARBA00023136"/>
    </source>
</evidence>
<feature type="domain" description="Tubulin/FtsZ 2-layer sandwich" evidence="26">
    <location>
        <begin position="664"/>
        <end position="801"/>
    </location>
</feature>
<comment type="function">
    <text evidence="20">Tubulin is the major constituent of microtubules, a cylinder consisting of laterally associated linear protofilaments composed of alpha- and beta-tubulin heterodimers. Microtubules grow by the addition of GTP-tubulin dimers to the microtubule end, where a stabilizing cap forms. Below the cap, tubulin dimers are in GDP-bound state, owing to GTPase activity of alpha-tubulin.</text>
</comment>
<evidence type="ECO:0000313" key="28">
    <source>
        <dbReference type="Proteomes" id="UP000596902"/>
    </source>
</evidence>
<dbReference type="InterPro" id="IPR008901">
    <property type="entry name" value="ACER"/>
</dbReference>
<proteinExistence type="inferred from homology"/>
<organism evidence="27 28">
    <name type="scientific">Alternaria burnsii</name>
    <dbReference type="NCBI Taxonomy" id="1187904"/>
    <lineage>
        <taxon>Eukaryota</taxon>
        <taxon>Fungi</taxon>
        <taxon>Dikarya</taxon>
        <taxon>Ascomycota</taxon>
        <taxon>Pezizomycotina</taxon>
        <taxon>Dothideomycetes</taxon>
        <taxon>Pleosporomycetidae</taxon>
        <taxon>Pleosporales</taxon>
        <taxon>Pleosporineae</taxon>
        <taxon>Pleosporaceae</taxon>
        <taxon>Alternaria</taxon>
        <taxon>Alternaria sect. Alternaria</taxon>
    </lineage>
</organism>
<evidence type="ECO:0000313" key="27">
    <source>
        <dbReference type="EMBL" id="KAF7676869.1"/>
    </source>
</evidence>
<dbReference type="PRINTS" id="PR01163">
    <property type="entry name" value="BETATUBULIN"/>
</dbReference>
<feature type="transmembrane region" description="Helical" evidence="24">
    <location>
        <begin position="166"/>
        <end position="183"/>
    </location>
</feature>
<dbReference type="PRINTS" id="PR01161">
    <property type="entry name" value="TUBULIN"/>
</dbReference>
<dbReference type="CDD" id="cd02187">
    <property type="entry name" value="beta_tubulin"/>
    <property type="match status" value="1"/>
</dbReference>
<evidence type="ECO:0000256" key="22">
    <source>
        <dbReference type="PIRSR" id="PIRSR608901-2"/>
    </source>
</evidence>
<dbReference type="GeneID" id="62203306"/>
<dbReference type="InterPro" id="IPR017975">
    <property type="entry name" value="Tubulin_CS"/>
</dbReference>
<comment type="cofactor">
    <cofactor evidence="1">
        <name>Mg(2+)</name>
        <dbReference type="ChEBI" id="CHEBI:18420"/>
    </cofactor>
</comment>
<dbReference type="InterPro" id="IPR002453">
    <property type="entry name" value="Beta_tubulin"/>
</dbReference>
<dbReference type="GO" id="GO:0005874">
    <property type="term" value="C:microtubule"/>
    <property type="evidence" value="ECO:0007669"/>
    <property type="project" value="UniProtKB-KW"/>
</dbReference>
<dbReference type="InterPro" id="IPR003008">
    <property type="entry name" value="Tubulin_FtsZ_GTPase"/>
</dbReference>
<feature type="binding site" evidence="21">
    <location>
        <position position="70"/>
    </location>
    <ligand>
        <name>Ca(2+)</name>
        <dbReference type="ChEBI" id="CHEBI:29108"/>
    </ligand>
</feature>
<evidence type="ECO:0000256" key="21">
    <source>
        <dbReference type="PIRSR" id="PIRSR608901-1"/>
    </source>
</evidence>
<keyword evidence="15 24" id="KW-1133">Transmembrane helix</keyword>
<dbReference type="SUPFAM" id="SSF55307">
    <property type="entry name" value="Tubulin C-terminal domain-like"/>
    <property type="match status" value="1"/>
</dbReference>
<dbReference type="GO" id="GO:0006672">
    <property type="term" value="P:ceramide metabolic process"/>
    <property type="evidence" value="ECO:0007669"/>
    <property type="project" value="InterPro"/>
</dbReference>
<comment type="subcellular location">
    <subcellularLocation>
        <location evidence="3">Cytoplasm</location>
        <location evidence="3">Cytoskeleton</location>
    </subcellularLocation>
    <subcellularLocation>
        <location evidence="2">Membrane</location>
        <topology evidence="2">Multi-pass membrane protein</topology>
    </subcellularLocation>
</comment>
<feature type="transmembrane region" description="Helical" evidence="24">
    <location>
        <begin position="142"/>
        <end position="159"/>
    </location>
</feature>
<evidence type="ECO:0000256" key="7">
    <source>
        <dbReference type="ARBA" id="ARBA00013288"/>
    </source>
</evidence>
<keyword evidence="17 24" id="KW-0472">Membrane</keyword>
<dbReference type="Pfam" id="PF05875">
    <property type="entry name" value="Ceramidase"/>
    <property type="match status" value="1"/>
</dbReference>
<dbReference type="FunFam" id="3.30.1330.20:FF:000002">
    <property type="entry name" value="Tubulin beta chain"/>
    <property type="match status" value="1"/>
</dbReference>
<evidence type="ECO:0000256" key="18">
    <source>
        <dbReference type="ARBA" id="ARBA00023212"/>
    </source>
</evidence>
<evidence type="ECO:0000256" key="10">
    <source>
        <dbReference type="ARBA" id="ARBA00022701"/>
    </source>
</evidence>
<dbReference type="Proteomes" id="UP000596902">
    <property type="component" value="Unassembled WGS sequence"/>
</dbReference>
<evidence type="ECO:0000256" key="20">
    <source>
        <dbReference type="ARBA" id="ARBA00034296"/>
    </source>
</evidence>
<dbReference type="Pfam" id="PF00091">
    <property type="entry name" value="Tubulin"/>
    <property type="match status" value="1"/>
</dbReference>
<feature type="binding site" evidence="21">
    <location>
        <position position="72"/>
    </location>
    <ligand>
        <name>Ca(2+)</name>
        <dbReference type="ChEBI" id="CHEBI:29108"/>
    </ligand>
</feature>
<dbReference type="InterPro" id="IPR008280">
    <property type="entry name" value="Tub_FtsZ_C"/>
</dbReference>
<keyword evidence="9 24" id="KW-0812">Transmembrane</keyword>
<feature type="binding site" evidence="21">
    <location>
        <position position="68"/>
    </location>
    <ligand>
        <name>Ca(2+)</name>
        <dbReference type="ChEBI" id="CHEBI:29108"/>
    </ligand>
</feature>
<evidence type="ECO:0000256" key="8">
    <source>
        <dbReference type="ARBA" id="ARBA00022490"/>
    </source>
</evidence>
<feature type="binding site" evidence="21">
    <location>
        <position position="67"/>
    </location>
    <ligand>
        <name>Ca(2+)</name>
        <dbReference type="ChEBI" id="CHEBI:29108"/>
    </ligand>
</feature>
<keyword evidence="18" id="KW-0206">Cytoskeleton</keyword>
<evidence type="ECO:0000256" key="11">
    <source>
        <dbReference type="ARBA" id="ARBA00022723"/>
    </source>
</evidence>
<name>A0A8H7EFN4_9PLEO</name>
<keyword evidence="11 21" id="KW-0479">Metal-binding</keyword>
<feature type="binding site" evidence="21">
    <location>
        <position position="81"/>
    </location>
    <ligand>
        <name>Ca(2+)</name>
        <dbReference type="ChEBI" id="CHEBI:29108"/>
    </ligand>
</feature>
<feature type="transmembrane region" description="Helical" evidence="24">
    <location>
        <begin position="195"/>
        <end position="215"/>
    </location>
</feature>
<dbReference type="AlphaFoldDB" id="A0A8H7EFN4"/>
<dbReference type="SMART" id="SM00865">
    <property type="entry name" value="Tubulin_C"/>
    <property type="match status" value="1"/>
</dbReference>
<keyword evidence="16" id="KW-0342">GTP-binding</keyword>
<reference evidence="27" key="1">
    <citation type="submission" date="2020-01" db="EMBL/GenBank/DDBJ databases">
        <authorList>
            <person name="Feng Z.H.Z."/>
        </authorList>
    </citation>
    <scope>NUCLEOTIDE SEQUENCE</scope>
    <source>
        <strain evidence="27">CBS107.38</strain>
    </source>
</reference>
<dbReference type="EMBL" id="JAAABM010000006">
    <property type="protein sequence ID" value="KAF7676869.1"/>
    <property type="molecule type" value="Genomic_DNA"/>
</dbReference>
<dbReference type="GO" id="GO:0000070">
    <property type="term" value="P:mitotic sister chromatid segregation"/>
    <property type="evidence" value="ECO:0007669"/>
    <property type="project" value="UniProtKB-ARBA"/>
</dbReference>